<evidence type="ECO:0008006" key="4">
    <source>
        <dbReference type="Google" id="ProtNLM"/>
    </source>
</evidence>
<dbReference type="Proteomes" id="UP001465668">
    <property type="component" value="Unassembled WGS sequence"/>
</dbReference>
<evidence type="ECO:0000313" key="3">
    <source>
        <dbReference type="Proteomes" id="UP001465668"/>
    </source>
</evidence>
<evidence type="ECO:0000313" key="2">
    <source>
        <dbReference type="EMBL" id="KAK9772272.1"/>
    </source>
</evidence>
<organism evidence="2 3">
    <name type="scientific">Seiridium cardinale</name>
    <dbReference type="NCBI Taxonomy" id="138064"/>
    <lineage>
        <taxon>Eukaryota</taxon>
        <taxon>Fungi</taxon>
        <taxon>Dikarya</taxon>
        <taxon>Ascomycota</taxon>
        <taxon>Pezizomycotina</taxon>
        <taxon>Sordariomycetes</taxon>
        <taxon>Xylariomycetidae</taxon>
        <taxon>Amphisphaeriales</taxon>
        <taxon>Sporocadaceae</taxon>
        <taxon>Seiridium</taxon>
    </lineage>
</organism>
<accession>A0ABR2XET5</accession>
<proteinExistence type="predicted"/>
<keyword evidence="1" id="KW-0732">Signal</keyword>
<reference evidence="2 3" key="1">
    <citation type="submission" date="2024-02" db="EMBL/GenBank/DDBJ databases">
        <title>First draft genome assembly of two strains of Seiridium cardinale.</title>
        <authorList>
            <person name="Emiliani G."/>
            <person name="Scali E."/>
        </authorList>
    </citation>
    <scope>NUCLEOTIDE SEQUENCE [LARGE SCALE GENOMIC DNA]</scope>
    <source>
        <strain evidence="2 3">BM-138-000479</strain>
    </source>
</reference>
<keyword evidence="3" id="KW-1185">Reference proteome</keyword>
<feature type="chain" id="PRO_5045948903" description="Secreted protein" evidence="1">
    <location>
        <begin position="24"/>
        <end position="104"/>
    </location>
</feature>
<feature type="signal peptide" evidence="1">
    <location>
        <begin position="1"/>
        <end position="23"/>
    </location>
</feature>
<evidence type="ECO:0000256" key="1">
    <source>
        <dbReference type="SAM" id="SignalP"/>
    </source>
</evidence>
<comment type="caution">
    <text evidence="2">The sequence shown here is derived from an EMBL/GenBank/DDBJ whole genome shotgun (WGS) entry which is preliminary data.</text>
</comment>
<name>A0ABR2XET5_9PEZI</name>
<gene>
    <name evidence="2" type="ORF">SCAR479_11127</name>
</gene>
<protein>
    <recommendedName>
        <fullName evidence="4">Secreted protein</fullName>
    </recommendedName>
</protein>
<dbReference type="EMBL" id="JARVKM010000064">
    <property type="protein sequence ID" value="KAK9772272.1"/>
    <property type="molecule type" value="Genomic_DNA"/>
</dbReference>
<sequence length="104" mass="11640">MPAFKKVLMLFAASLLLVQIASNSMIHLFALGGGYHSPCSERLYYNSFSLGQSMATTRKPRPRASEIDRGSSLSWPSWCLPICGNRDCTNVESMQRQYIGAYEK</sequence>